<comment type="caution">
    <text evidence="3">The sequence shown here is derived from an EMBL/GenBank/DDBJ whole genome shotgun (WGS) entry which is preliminary data.</text>
</comment>
<gene>
    <name evidence="3" type="ORF">ACFO0G_16460</name>
</gene>
<keyword evidence="4" id="KW-1185">Reference proteome</keyword>
<dbReference type="InterPro" id="IPR006311">
    <property type="entry name" value="TAT_signal"/>
</dbReference>
<reference evidence="4" key="1">
    <citation type="journal article" date="2019" name="Int. J. Syst. Evol. Microbiol.">
        <title>The Global Catalogue of Microorganisms (GCM) 10K type strain sequencing project: providing services to taxonomists for standard genome sequencing and annotation.</title>
        <authorList>
            <consortium name="The Broad Institute Genomics Platform"/>
            <consortium name="The Broad Institute Genome Sequencing Center for Infectious Disease"/>
            <person name="Wu L."/>
            <person name="Ma J."/>
        </authorList>
    </citation>
    <scope>NUCLEOTIDE SEQUENCE [LARGE SCALE GENOMIC DNA]</scope>
    <source>
        <strain evidence="4">PJ61</strain>
    </source>
</reference>
<accession>A0ABV8WR77</accession>
<evidence type="ECO:0000313" key="3">
    <source>
        <dbReference type="EMBL" id="MFC4397693.1"/>
    </source>
</evidence>
<feature type="region of interest" description="Disordered" evidence="1">
    <location>
        <begin position="27"/>
        <end position="46"/>
    </location>
</feature>
<evidence type="ECO:0000256" key="2">
    <source>
        <dbReference type="SAM" id="SignalP"/>
    </source>
</evidence>
<feature type="compositionally biased region" description="Basic and acidic residues" evidence="1">
    <location>
        <begin position="35"/>
        <end position="46"/>
    </location>
</feature>
<sequence>MNRTRTGLLSAASAAVLALGVAPGAAVAHGGSGHGDSDNSDDWRSNDDQRRLVKTLRDVTDDYRWLENAEADGYRKITECIDKPGVGAMGFHYARQDLIDDKTQARKPEVLVYMPDEDGQYELVAAEFISTAADRPELAGLDFEDGPFPGSYALHAWIWRDNPDGMFASYNPDLSCPT</sequence>
<proteinExistence type="predicted"/>
<dbReference type="EMBL" id="JBHSDQ010000007">
    <property type="protein sequence ID" value="MFC4397693.1"/>
    <property type="molecule type" value="Genomic_DNA"/>
</dbReference>
<dbReference type="Proteomes" id="UP001595778">
    <property type="component" value="Unassembled WGS sequence"/>
</dbReference>
<evidence type="ECO:0000256" key="1">
    <source>
        <dbReference type="SAM" id="MobiDB-lite"/>
    </source>
</evidence>
<dbReference type="RefSeq" id="WP_286401697.1">
    <property type="nucleotide sequence ID" value="NZ_JBHSDQ010000007.1"/>
</dbReference>
<organism evidence="3 4">
    <name type="scientific">Arthrobacter sedimenti</name>
    <dbReference type="NCBI Taxonomy" id="2694931"/>
    <lineage>
        <taxon>Bacteria</taxon>
        <taxon>Bacillati</taxon>
        <taxon>Actinomycetota</taxon>
        <taxon>Actinomycetes</taxon>
        <taxon>Micrococcales</taxon>
        <taxon>Micrococcaceae</taxon>
        <taxon>Arthrobacter</taxon>
    </lineage>
</organism>
<feature type="chain" id="PRO_5046516999" evidence="2">
    <location>
        <begin position="29"/>
        <end position="178"/>
    </location>
</feature>
<keyword evidence="2" id="KW-0732">Signal</keyword>
<feature type="signal peptide" evidence="2">
    <location>
        <begin position="1"/>
        <end position="28"/>
    </location>
</feature>
<name>A0ABV8WR77_9MICC</name>
<dbReference type="PROSITE" id="PS51318">
    <property type="entry name" value="TAT"/>
    <property type="match status" value="1"/>
</dbReference>
<evidence type="ECO:0000313" key="4">
    <source>
        <dbReference type="Proteomes" id="UP001595778"/>
    </source>
</evidence>
<protein>
    <submittedName>
        <fullName evidence="3">Uncharacterized protein</fullName>
    </submittedName>
</protein>